<keyword evidence="2" id="KW-0472">Membrane</keyword>
<feature type="transmembrane region" description="Helical" evidence="2">
    <location>
        <begin position="182"/>
        <end position="201"/>
    </location>
</feature>
<feature type="region of interest" description="Disordered" evidence="1">
    <location>
        <begin position="246"/>
        <end position="293"/>
    </location>
</feature>
<keyword evidence="2" id="KW-1133">Transmembrane helix</keyword>
<dbReference type="PANTHER" id="PTHR30373">
    <property type="entry name" value="UPF0603 PROTEIN YGCG"/>
    <property type="match status" value="1"/>
</dbReference>
<sequence length="293" mass="31550">MHKKILFVVIGIIFLGSSVQAIDYPKATSWINDYANVLRSEEEQALNGLLKDFETKTTNQIFVLIQDRIPSGISLEEYVNELFERWQPGKKGQDNGALLAIFIQDRKLRIEAGYGLEGDLTDAASKLIIENDISPAFKQGDYYSGIQQGLQSMIRKIDPNYTLPSSLPQPKSYPSTRSSRPISPIFIFFLIWGVFMLLRILSTIARSQSDWTSGPRGRSRQSSSPSRGIGNLLWWLLLNSGGSNRGYRDSSGSSSSGRRSSGGGFSGGGGGGFGGFSGGGGGSSGGGGASGGW</sequence>
<keyword evidence="2" id="KW-0812">Transmembrane</keyword>
<proteinExistence type="predicted"/>
<dbReference type="STRING" id="1499967.U27_03226"/>
<keyword evidence="5" id="KW-1185">Reference proteome</keyword>
<dbReference type="Pfam" id="PF04536">
    <property type="entry name" value="TPM_phosphatase"/>
    <property type="match status" value="1"/>
</dbReference>
<evidence type="ECO:0000313" key="4">
    <source>
        <dbReference type="EMBL" id="GAK56264.1"/>
    </source>
</evidence>
<reference evidence="4 5" key="1">
    <citation type="journal article" date="2015" name="PeerJ">
        <title>First genomic representation of candidate bacterial phylum KSB3 points to enhanced environmental sensing as a trigger of wastewater bulking.</title>
        <authorList>
            <person name="Sekiguchi Y."/>
            <person name="Ohashi A."/>
            <person name="Parks D.H."/>
            <person name="Yamauchi T."/>
            <person name="Tyson G.W."/>
            <person name="Hugenholtz P."/>
        </authorList>
    </citation>
    <scope>NUCLEOTIDE SEQUENCE [LARGE SCALE GENOMIC DNA]</scope>
</reference>
<gene>
    <name evidence="4" type="ORF">U27_03226</name>
</gene>
<evidence type="ECO:0000259" key="3">
    <source>
        <dbReference type="Pfam" id="PF04536"/>
    </source>
</evidence>
<accession>A0A081BVA9</accession>
<feature type="compositionally biased region" description="Gly residues" evidence="1">
    <location>
        <begin position="260"/>
        <end position="293"/>
    </location>
</feature>
<organism evidence="4 5">
    <name type="scientific">Vecturithrix granuli</name>
    <dbReference type="NCBI Taxonomy" id="1499967"/>
    <lineage>
        <taxon>Bacteria</taxon>
        <taxon>Candidatus Moduliflexota</taxon>
        <taxon>Candidatus Vecturitrichia</taxon>
        <taxon>Candidatus Vecturitrichales</taxon>
        <taxon>Candidatus Vecturitrichaceae</taxon>
        <taxon>Candidatus Vecturithrix</taxon>
    </lineage>
</organism>
<feature type="compositionally biased region" description="Low complexity" evidence="1">
    <location>
        <begin position="249"/>
        <end position="259"/>
    </location>
</feature>
<evidence type="ECO:0000313" key="5">
    <source>
        <dbReference type="Proteomes" id="UP000030661"/>
    </source>
</evidence>
<feature type="domain" description="TPM" evidence="3">
    <location>
        <begin position="31"/>
        <end position="155"/>
    </location>
</feature>
<dbReference type="Proteomes" id="UP000030661">
    <property type="component" value="Unassembled WGS sequence"/>
</dbReference>
<dbReference type="PANTHER" id="PTHR30373:SF2">
    <property type="entry name" value="UPF0603 PROTEIN YGCG"/>
    <property type="match status" value="1"/>
</dbReference>
<dbReference type="EMBL" id="DF820464">
    <property type="protein sequence ID" value="GAK56264.1"/>
    <property type="molecule type" value="Genomic_DNA"/>
</dbReference>
<dbReference type="HOGENOM" id="CLU_035211_1_2_0"/>
<name>A0A081BVA9_VECG1</name>
<dbReference type="AlphaFoldDB" id="A0A081BVA9"/>
<evidence type="ECO:0000256" key="1">
    <source>
        <dbReference type="SAM" id="MobiDB-lite"/>
    </source>
</evidence>
<dbReference type="eggNOG" id="COG1512">
    <property type="taxonomic scope" value="Bacteria"/>
</dbReference>
<evidence type="ECO:0000256" key="2">
    <source>
        <dbReference type="SAM" id="Phobius"/>
    </source>
</evidence>
<dbReference type="InterPro" id="IPR007621">
    <property type="entry name" value="TPM_dom"/>
</dbReference>
<protein>
    <recommendedName>
        <fullName evidence="3">TPM domain-containing protein</fullName>
    </recommendedName>
</protein>
<dbReference type="Gene3D" id="3.10.310.50">
    <property type="match status" value="1"/>
</dbReference>